<dbReference type="Gene3D" id="2.170.210.10">
    <property type="entry name" value="DNA double-strand break repair and VJ recombination XRCC4, N-terminal"/>
    <property type="match status" value="1"/>
</dbReference>
<dbReference type="OrthoDB" id="2155935at2759"/>
<organism evidence="10 11">
    <name type="scientific">Tortispora caseinolytica NRRL Y-17796</name>
    <dbReference type="NCBI Taxonomy" id="767744"/>
    <lineage>
        <taxon>Eukaryota</taxon>
        <taxon>Fungi</taxon>
        <taxon>Dikarya</taxon>
        <taxon>Ascomycota</taxon>
        <taxon>Saccharomycotina</taxon>
        <taxon>Trigonopsidomycetes</taxon>
        <taxon>Trigonopsidales</taxon>
        <taxon>Trigonopsidaceae</taxon>
        <taxon>Tortispora</taxon>
    </lineage>
</organism>
<comment type="subcellular location">
    <subcellularLocation>
        <location evidence="1">Nucleus</location>
    </subcellularLocation>
</comment>
<dbReference type="AlphaFoldDB" id="A0A1E4TBK9"/>
<evidence type="ECO:0000256" key="8">
    <source>
        <dbReference type="SAM" id="MobiDB-lite"/>
    </source>
</evidence>
<sequence length="315" mass="35908">MSLIGPWTRLKGLKKRSPYYALFNSNGAGYKLVVTDLRQMWEEECDEACLRSKAAQFNCPVDPTLPGQGQALVKHLMDTIYSMRSMEMQLDADSLTLTTHEPLSSGDQLDWTYTLAWTPMDLSGLIYTLMQNIIAQKRYSKQLEHDIALKDYHIRAMLDERKRLGLNDYLPARHPEALTPHEHIHISVNYEDIRHSNDMIDMSLQDMYSVDSTPETLDQSPVPTSTSSGGRKKLQSVVTKRKRPDAEAMIKEMTDKPEPEVKKEGTKRKLNSVVAARHQVKQQKSTTESDLVPSTATAPAPEHRKNIKNKLKKFR</sequence>
<feature type="compositionally biased region" description="Basic residues" evidence="8">
    <location>
        <begin position="230"/>
        <end position="243"/>
    </location>
</feature>
<evidence type="ECO:0000256" key="6">
    <source>
        <dbReference type="ARBA" id="ARBA00025747"/>
    </source>
</evidence>
<evidence type="ECO:0000256" key="7">
    <source>
        <dbReference type="ARBA" id="ARBA00044529"/>
    </source>
</evidence>
<reference evidence="11" key="1">
    <citation type="submission" date="2016-02" db="EMBL/GenBank/DDBJ databases">
        <title>Comparative genomics of biotechnologically important yeasts.</title>
        <authorList>
            <consortium name="DOE Joint Genome Institute"/>
            <person name="Riley R."/>
            <person name="Haridas S."/>
            <person name="Wolfe K.H."/>
            <person name="Lopes M.R."/>
            <person name="Hittinger C.T."/>
            <person name="Goker M."/>
            <person name="Salamov A."/>
            <person name="Wisecaver J."/>
            <person name="Long T.M."/>
            <person name="Aerts A.L."/>
            <person name="Barry K."/>
            <person name="Choi C."/>
            <person name="Clum A."/>
            <person name="Coughlan A.Y."/>
            <person name="Deshpande S."/>
            <person name="Douglass A.P."/>
            <person name="Hanson S.J."/>
            <person name="Klenk H.-P."/>
            <person name="Labutti K."/>
            <person name="Lapidus A."/>
            <person name="Lindquist E."/>
            <person name="Lipzen A."/>
            <person name="Meier-Kolthoff J.P."/>
            <person name="Ohm R.A."/>
            <person name="Otillar R.P."/>
            <person name="Pangilinan J."/>
            <person name="Peng Y."/>
            <person name="Rokas A."/>
            <person name="Rosa C.A."/>
            <person name="Scheuner C."/>
            <person name="Sibirny A.A."/>
            <person name="Slot J.C."/>
            <person name="Stielow J.B."/>
            <person name="Sun H."/>
            <person name="Kurtzman C.P."/>
            <person name="Blackwell M."/>
            <person name="Jeffries T.W."/>
            <person name="Grigoriev I.V."/>
        </authorList>
    </citation>
    <scope>NUCLEOTIDE SEQUENCE [LARGE SCALE GENOMIC DNA]</scope>
    <source>
        <strain evidence="11">NRRL Y-17796</strain>
    </source>
</reference>
<keyword evidence="4" id="KW-0234">DNA repair</keyword>
<feature type="compositionally biased region" description="Polar residues" evidence="8">
    <location>
        <begin position="282"/>
        <end position="297"/>
    </location>
</feature>
<feature type="compositionally biased region" description="Polar residues" evidence="8">
    <location>
        <begin position="212"/>
        <end position="229"/>
    </location>
</feature>
<name>A0A1E4TBK9_9ASCO</name>
<dbReference type="PANTHER" id="PTHR32235:SF1">
    <property type="entry name" value="NON-HOMOLOGOUS END-JOINING FACTOR 1"/>
    <property type="match status" value="1"/>
</dbReference>
<dbReference type="InterPro" id="IPR038051">
    <property type="entry name" value="XRCC4-like_N_sf"/>
</dbReference>
<dbReference type="PANTHER" id="PTHR32235">
    <property type="entry name" value="NON-HOMOLOGOUS END-JOINING FACTOR 1"/>
    <property type="match status" value="1"/>
</dbReference>
<dbReference type="GO" id="GO:0032807">
    <property type="term" value="C:DNA ligase IV complex"/>
    <property type="evidence" value="ECO:0007669"/>
    <property type="project" value="TreeGrafter"/>
</dbReference>
<keyword evidence="3" id="KW-0238">DNA-binding</keyword>
<keyword evidence="2" id="KW-0227">DNA damage</keyword>
<feature type="domain" description="XLF-like N-terminal" evidence="9">
    <location>
        <begin position="6"/>
        <end position="115"/>
    </location>
</feature>
<keyword evidence="11" id="KW-1185">Reference proteome</keyword>
<evidence type="ECO:0000256" key="5">
    <source>
        <dbReference type="ARBA" id="ARBA00023242"/>
    </source>
</evidence>
<evidence type="ECO:0000259" key="9">
    <source>
        <dbReference type="Pfam" id="PF09302"/>
    </source>
</evidence>
<feature type="region of interest" description="Disordered" evidence="8">
    <location>
        <begin position="212"/>
        <end position="315"/>
    </location>
</feature>
<dbReference type="GO" id="GO:0006303">
    <property type="term" value="P:double-strand break repair via nonhomologous end joining"/>
    <property type="evidence" value="ECO:0007669"/>
    <property type="project" value="TreeGrafter"/>
</dbReference>
<feature type="compositionally biased region" description="Basic residues" evidence="8">
    <location>
        <begin position="305"/>
        <end position="315"/>
    </location>
</feature>
<comment type="similarity">
    <text evidence="6">Belongs to the XRCC4-XLF family. XLF subfamily.</text>
</comment>
<evidence type="ECO:0000256" key="1">
    <source>
        <dbReference type="ARBA" id="ARBA00004123"/>
    </source>
</evidence>
<evidence type="ECO:0000256" key="4">
    <source>
        <dbReference type="ARBA" id="ARBA00023204"/>
    </source>
</evidence>
<dbReference type="Proteomes" id="UP000095023">
    <property type="component" value="Unassembled WGS sequence"/>
</dbReference>
<dbReference type="Pfam" id="PF09302">
    <property type="entry name" value="XLF"/>
    <property type="match status" value="1"/>
</dbReference>
<dbReference type="InterPro" id="IPR015381">
    <property type="entry name" value="XLF-like_N"/>
</dbReference>
<evidence type="ECO:0000313" key="11">
    <source>
        <dbReference type="Proteomes" id="UP000095023"/>
    </source>
</evidence>
<protein>
    <recommendedName>
        <fullName evidence="7">Non-homologous end-joining factor 1</fullName>
    </recommendedName>
</protein>
<dbReference type="GO" id="GO:0045027">
    <property type="term" value="F:DNA end binding"/>
    <property type="evidence" value="ECO:0007669"/>
    <property type="project" value="TreeGrafter"/>
</dbReference>
<dbReference type="EMBL" id="KV453843">
    <property type="protein sequence ID" value="ODV89131.1"/>
    <property type="molecule type" value="Genomic_DNA"/>
</dbReference>
<proteinExistence type="inferred from homology"/>
<evidence type="ECO:0000256" key="3">
    <source>
        <dbReference type="ARBA" id="ARBA00023125"/>
    </source>
</evidence>
<dbReference type="InterPro" id="IPR052287">
    <property type="entry name" value="NHEJ_factor"/>
</dbReference>
<feature type="compositionally biased region" description="Basic and acidic residues" evidence="8">
    <location>
        <begin position="244"/>
        <end position="264"/>
    </location>
</feature>
<gene>
    <name evidence="10" type="ORF">CANCADRAFT_134076</name>
</gene>
<accession>A0A1E4TBK9</accession>
<keyword evidence="5" id="KW-0539">Nucleus</keyword>
<dbReference type="CDD" id="cd22285">
    <property type="entry name" value="HD_XLF_N"/>
    <property type="match status" value="1"/>
</dbReference>
<evidence type="ECO:0000256" key="2">
    <source>
        <dbReference type="ARBA" id="ARBA00022763"/>
    </source>
</evidence>
<evidence type="ECO:0000313" key="10">
    <source>
        <dbReference type="EMBL" id="ODV89131.1"/>
    </source>
</evidence>